<gene>
    <name evidence="2" type="ORF">BDDG_11707</name>
</gene>
<feature type="transmembrane region" description="Helical" evidence="1">
    <location>
        <begin position="47"/>
        <end position="71"/>
    </location>
</feature>
<reference evidence="2" key="1">
    <citation type="submission" date="2010-03" db="EMBL/GenBank/DDBJ databases">
        <title>Annotation of Blastomyces dermatitidis strain ATCC 18188.</title>
        <authorList>
            <consortium name="The Broad Institute Genome Sequencing Platform"/>
            <consortium name="Broad Institute Genome Sequencing Center for Infectious Disease."/>
            <person name="Cuomo C."/>
            <person name="Klein B."/>
            <person name="Sullivan T."/>
            <person name="Heitman J."/>
            <person name="Young S."/>
            <person name="Zeng Q."/>
            <person name="Gargeya S."/>
            <person name="Alvarado L."/>
            <person name="Berlin A.M."/>
            <person name="Chapman S.B."/>
            <person name="Chen Z."/>
            <person name="Freedman E."/>
            <person name="Gellesch M."/>
            <person name="Goldberg J."/>
            <person name="Griggs A."/>
            <person name="Gujja S."/>
            <person name="Heilman E."/>
            <person name="Heiman D."/>
            <person name="Howarth C."/>
            <person name="Mehta T."/>
            <person name="Neiman D."/>
            <person name="Pearson M."/>
            <person name="Roberts A."/>
            <person name="Saif S."/>
            <person name="Shea T."/>
            <person name="Shenoy N."/>
            <person name="Sisk P."/>
            <person name="Stolte C."/>
            <person name="Sykes S."/>
            <person name="White J."/>
            <person name="Yandava C."/>
            <person name="Haas B."/>
            <person name="Nusbaum C."/>
            <person name="Birren B."/>
        </authorList>
    </citation>
    <scope>NUCLEOTIDE SEQUENCE</scope>
    <source>
        <strain evidence="2">ATCC 18188</strain>
    </source>
</reference>
<dbReference type="EMBL" id="GG749410">
    <property type="protein sequence ID" value="KMW66749.1"/>
    <property type="molecule type" value="Genomic_DNA"/>
</dbReference>
<keyword evidence="1" id="KW-0812">Transmembrane</keyword>
<feature type="transmembrane region" description="Helical" evidence="1">
    <location>
        <begin position="91"/>
        <end position="112"/>
    </location>
</feature>
<proteinExistence type="predicted"/>
<evidence type="ECO:0000256" key="1">
    <source>
        <dbReference type="SAM" id="Phobius"/>
    </source>
</evidence>
<dbReference type="AlphaFoldDB" id="A0A0J9HCI8"/>
<name>A0A0J9HCI8_AJEDA</name>
<keyword evidence="1" id="KW-0472">Membrane</keyword>
<protein>
    <submittedName>
        <fullName evidence="2">Uncharacterized protein</fullName>
    </submittedName>
</protein>
<organism evidence="2">
    <name type="scientific">Ajellomyces dermatitidis (strain ATCC 18188 / CBS 674.68)</name>
    <name type="common">Blastomyces dermatitidis</name>
    <dbReference type="NCBI Taxonomy" id="653446"/>
    <lineage>
        <taxon>Eukaryota</taxon>
        <taxon>Fungi</taxon>
        <taxon>Dikarya</taxon>
        <taxon>Ascomycota</taxon>
        <taxon>Pezizomycotina</taxon>
        <taxon>Eurotiomycetes</taxon>
        <taxon>Eurotiomycetidae</taxon>
        <taxon>Onygenales</taxon>
        <taxon>Ajellomycetaceae</taxon>
        <taxon>Blastomyces</taxon>
    </lineage>
</organism>
<feature type="non-terminal residue" evidence="2">
    <location>
        <position position="1"/>
    </location>
</feature>
<evidence type="ECO:0000313" key="2">
    <source>
        <dbReference type="EMBL" id="KMW66749.1"/>
    </source>
</evidence>
<sequence length="133" mass="14470">ADMFVFIYIESSYVDRFIFTDDSELNVESLIENLKNMIMKKLSVSCMIRFSVSLLTSSITSFSAASLSVSFSTTSQSSTLVPVSGSSTSATSVLMTLTLATPGFAVSAFVISSSHFKEMLCRLNESYLSAYTL</sequence>
<keyword evidence="1" id="KW-1133">Transmembrane helix</keyword>
<feature type="non-terminal residue" evidence="2">
    <location>
        <position position="133"/>
    </location>
</feature>
<accession>A0A0J9HCI8</accession>
<dbReference type="Proteomes" id="UP000007802">
    <property type="component" value="Unassembled WGS sequence"/>
</dbReference>